<dbReference type="InterPro" id="IPR042245">
    <property type="entry name" value="Tgt2/MlaC_sf"/>
</dbReference>
<organism evidence="2 3">
    <name type="scientific">Acetobacter nitrogenifigens DSM 23921 = NBRC 105050</name>
    <dbReference type="NCBI Taxonomy" id="1120919"/>
    <lineage>
        <taxon>Bacteria</taxon>
        <taxon>Pseudomonadati</taxon>
        <taxon>Pseudomonadota</taxon>
        <taxon>Alphaproteobacteria</taxon>
        <taxon>Acetobacterales</taxon>
        <taxon>Acetobacteraceae</taxon>
        <taxon>Acetobacter</taxon>
    </lineage>
</organism>
<keyword evidence="3" id="KW-1185">Reference proteome</keyword>
<keyword evidence="1" id="KW-0732">Signal</keyword>
<dbReference type="AlphaFoldDB" id="A0A511X777"/>
<dbReference type="EMBL" id="BJYF01000003">
    <property type="protein sequence ID" value="GEN58775.1"/>
    <property type="molecule type" value="Genomic_DNA"/>
</dbReference>
<comment type="caution">
    <text evidence="2">The sequence shown here is derived from an EMBL/GenBank/DDBJ whole genome shotgun (WGS) entry which is preliminary data.</text>
</comment>
<dbReference type="Pfam" id="PF05494">
    <property type="entry name" value="MlaC"/>
    <property type="match status" value="1"/>
</dbReference>
<dbReference type="PANTHER" id="PTHR36573:SF1">
    <property type="entry name" value="INTERMEMBRANE PHOSPHOLIPID TRANSPORT SYSTEM BINDING PROTEIN MLAC"/>
    <property type="match status" value="1"/>
</dbReference>
<gene>
    <name evidence="2" type="ORF">ANI02nite_06590</name>
</gene>
<name>A0A511X777_9PROT</name>
<dbReference type="PANTHER" id="PTHR36573">
    <property type="entry name" value="INTERMEMBRANE PHOSPHOLIPID TRANSPORT SYSTEM BINDING PROTEIN MLAC"/>
    <property type="match status" value="1"/>
</dbReference>
<dbReference type="RefSeq" id="WP_026396862.1">
    <property type="nucleotide sequence ID" value="NZ_AUBI01000002.1"/>
</dbReference>
<evidence type="ECO:0000256" key="1">
    <source>
        <dbReference type="SAM" id="SignalP"/>
    </source>
</evidence>
<feature type="signal peptide" evidence="1">
    <location>
        <begin position="1"/>
        <end position="29"/>
    </location>
</feature>
<reference evidence="2 3" key="1">
    <citation type="submission" date="2019-07" db="EMBL/GenBank/DDBJ databases">
        <title>Whole genome shotgun sequence of Acetobacter nitrogenifigens NBRC 105050.</title>
        <authorList>
            <person name="Hosoyama A."/>
            <person name="Uohara A."/>
            <person name="Ohji S."/>
            <person name="Ichikawa N."/>
        </authorList>
    </citation>
    <scope>NUCLEOTIDE SEQUENCE [LARGE SCALE GENOMIC DNA]</scope>
    <source>
        <strain evidence="2 3">NBRC 105050</strain>
    </source>
</reference>
<feature type="chain" id="PRO_5022131721" description="Toluene transporter" evidence="1">
    <location>
        <begin position="30"/>
        <end position="208"/>
    </location>
</feature>
<dbReference type="Proteomes" id="UP000321635">
    <property type="component" value="Unassembled WGS sequence"/>
</dbReference>
<evidence type="ECO:0008006" key="4">
    <source>
        <dbReference type="Google" id="ProtNLM"/>
    </source>
</evidence>
<dbReference type="PROSITE" id="PS51318">
    <property type="entry name" value="TAT"/>
    <property type="match status" value="1"/>
</dbReference>
<dbReference type="Gene3D" id="3.10.450.710">
    <property type="entry name" value="Tgt2/MlaC"/>
    <property type="match status" value="1"/>
</dbReference>
<accession>A0A511X777</accession>
<protein>
    <recommendedName>
        <fullName evidence="4">Toluene transporter</fullName>
    </recommendedName>
</protein>
<dbReference type="InterPro" id="IPR008869">
    <property type="entry name" value="MlaC/ttg2D"/>
</dbReference>
<dbReference type="OrthoDB" id="8099120at2"/>
<dbReference type="STRING" id="1120919.GCA_000429165_00678"/>
<evidence type="ECO:0000313" key="3">
    <source>
        <dbReference type="Proteomes" id="UP000321635"/>
    </source>
</evidence>
<sequence>MIISLGRRRLFSALAALALGVTFSRPAAAAEKPADFVRQLGSQLVAIVNSNLSPAEKKQKVLPLLQQDVDVDAIARFCLGRYWNVATDAQKTRYLGLFHQVLVNAITDKLGDYRGVSFTIGATSPVGEDKAVDAILMRPGQPDANMQWVVSSASGAPKVVDVVGEGASLRLTQRQDYASYISRSGGTVEALLNALQRQIDKHNTVAGH</sequence>
<evidence type="ECO:0000313" key="2">
    <source>
        <dbReference type="EMBL" id="GEN58775.1"/>
    </source>
</evidence>
<dbReference type="InterPro" id="IPR006311">
    <property type="entry name" value="TAT_signal"/>
</dbReference>
<proteinExistence type="predicted"/>